<name>A0A2W5TS45_9BACT</name>
<organism evidence="1 2">
    <name type="scientific">Archangium gephyra</name>
    <dbReference type="NCBI Taxonomy" id="48"/>
    <lineage>
        <taxon>Bacteria</taxon>
        <taxon>Pseudomonadati</taxon>
        <taxon>Myxococcota</taxon>
        <taxon>Myxococcia</taxon>
        <taxon>Myxococcales</taxon>
        <taxon>Cystobacterineae</taxon>
        <taxon>Archangiaceae</taxon>
        <taxon>Archangium</taxon>
    </lineage>
</organism>
<accession>A0A2W5TS45</accession>
<reference evidence="1 2" key="1">
    <citation type="submission" date="2017-08" db="EMBL/GenBank/DDBJ databases">
        <title>Infants hospitalized years apart are colonized by the same room-sourced microbial strains.</title>
        <authorList>
            <person name="Brooks B."/>
            <person name="Olm M.R."/>
            <person name="Firek B.A."/>
            <person name="Baker R."/>
            <person name="Thomas B.C."/>
            <person name="Morowitz M.J."/>
            <person name="Banfield J.F."/>
        </authorList>
    </citation>
    <scope>NUCLEOTIDE SEQUENCE [LARGE SCALE GENOMIC DNA]</scope>
    <source>
        <strain evidence="1">S2_003_000_R2_14</strain>
    </source>
</reference>
<evidence type="ECO:0000313" key="2">
    <source>
        <dbReference type="Proteomes" id="UP000249061"/>
    </source>
</evidence>
<evidence type="ECO:0000313" key="1">
    <source>
        <dbReference type="EMBL" id="PZR16757.1"/>
    </source>
</evidence>
<gene>
    <name evidence="1" type="ORF">DI536_06280</name>
</gene>
<dbReference type="EMBL" id="QFQP01000003">
    <property type="protein sequence ID" value="PZR16757.1"/>
    <property type="molecule type" value="Genomic_DNA"/>
</dbReference>
<dbReference type="Proteomes" id="UP000249061">
    <property type="component" value="Unassembled WGS sequence"/>
</dbReference>
<sequence length="283" mass="30869">MDHTGSSFLTCAVAGPGFIYFAKELDVLVRRGTPNSAFFVFKEKDTEAPFRKYDENVHWPAISMATIKPEGGQRVVVAIGHNGDFWELSPSTTVETLGKIATKHVLRRVAGIGDRLFACGMNRVVLERTGVGQWAESGPVVDAPGVVGFEAIGGFGVDELYAAGWNGELWWRDAGTWKRVESGTTVNLKSLTCADGLVYAVGDDGVLLKGRRDRFERVESGTTDDLRDVAVFEGKVHVMSATRVGDFEGENLLRLVSTADGLVLLARKQLYVRRDGSFLPIAQ</sequence>
<dbReference type="AlphaFoldDB" id="A0A2W5TS45"/>
<comment type="caution">
    <text evidence="1">The sequence shown here is derived from an EMBL/GenBank/DDBJ whole genome shotgun (WGS) entry which is preliminary data.</text>
</comment>
<protein>
    <submittedName>
        <fullName evidence="1">Uncharacterized protein</fullName>
    </submittedName>
</protein>
<proteinExistence type="predicted"/>